<feature type="region of interest" description="Disordered" evidence="4">
    <location>
        <begin position="1"/>
        <end position="77"/>
    </location>
</feature>
<feature type="compositionally biased region" description="Basic and acidic residues" evidence="4">
    <location>
        <begin position="132"/>
        <end position="142"/>
    </location>
</feature>
<sequence length="148" mass="16520">MKFNQERVTSSKRKNRSAISTPRRHIRRKLMSAPLSKELRSKYNVPLHADSQGRRSPAGPGSPQGQPRLARSWPSTAPKYVNPYVERESSGKKANGATVYVNLPPSKVAITKLKLDRNRKGPAWTGRPAAETARRREGKYTEADAAEN</sequence>
<evidence type="ECO:0000313" key="5">
    <source>
        <dbReference type="Proteomes" id="UP000095280"/>
    </source>
</evidence>
<dbReference type="GO" id="GO:0015934">
    <property type="term" value="C:large ribosomal subunit"/>
    <property type="evidence" value="ECO:0007669"/>
    <property type="project" value="InterPro"/>
</dbReference>
<evidence type="ECO:0000256" key="2">
    <source>
        <dbReference type="ARBA" id="ARBA00022980"/>
    </source>
</evidence>
<reference evidence="6" key="1">
    <citation type="submission" date="2016-11" db="UniProtKB">
        <authorList>
            <consortium name="WormBaseParasite"/>
        </authorList>
    </citation>
    <scope>IDENTIFICATION</scope>
</reference>
<dbReference type="PANTHER" id="PTHR11143">
    <property type="entry name" value="60S RIBOSOMAL PROTEIN L26 FAMILY MEMBER"/>
    <property type="match status" value="1"/>
</dbReference>
<accession>A0A1I8FJU8</accession>
<keyword evidence="3" id="KW-0687">Ribonucleoprotein</keyword>
<feature type="compositionally biased region" description="Basic residues" evidence="4">
    <location>
        <begin position="10"/>
        <end position="30"/>
    </location>
</feature>
<proteinExistence type="inferred from homology"/>
<keyword evidence="5" id="KW-1185">Reference proteome</keyword>
<evidence type="ECO:0000256" key="1">
    <source>
        <dbReference type="ARBA" id="ARBA00010618"/>
    </source>
</evidence>
<dbReference type="InterPro" id="IPR005756">
    <property type="entry name" value="Ribosomal_uL24_euk/arc"/>
</dbReference>
<protein>
    <submittedName>
        <fullName evidence="6">Microtubule-binding protein TANGLED</fullName>
    </submittedName>
</protein>
<dbReference type="GO" id="GO:0006412">
    <property type="term" value="P:translation"/>
    <property type="evidence" value="ECO:0007669"/>
    <property type="project" value="InterPro"/>
</dbReference>
<name>A0A1I8FJU8_9PLAT</name>
<comment type="similarity">
    <text evidence="1">Belongs to the universal ribosomal protein uL24 family.</text>
</comment>
<dbReference type="Pfam" id="PF16906">
    <property type="entry name" value="Ribosomal_L26"/>
    <property type="match status" value="1"/>
</dbReference>
<feature type="compositionally biased region" description="Low complexity" evidence="4">
    <location>
        <begin position="54"/>
        <end position="68"/>
    </location>
</feature>
<evidence type="ECO:0000256" key="3">
    <source>
        <dbReference type="ARBA" id="ARBA00023274"/>
    </source>
</evidence>
<dbReference type="GO" id="GO:0003735">
    <property type="term" value="F:structural constituent of ribosome"/>
    <property type="evidence" value="ECO:0007669"/>
    <property type="project" value="InterPro"/>
</dbReference>
<dbReference type="Proteomes" id="UP000095280">
    <property type="component" value="Unplaced"/>
</dbReference>
<dbReference type="InterPro" id="IPR014722">
    <property type="entry name" value="Rib_uL2_dom2"/>
</dbReference>
<dbReference type="AlphaFoldDB" id="A0A1I8FJU8"/>
<evidence type="ECO:0000313" key="6">
    <source>
        <dbReference type="WBParaSite" id="maker-unitig_38078-snap-gene-0.3-mRNA-1"/>
    </source>
</evidence>
<feature type="region of interest" description="Disordered" evidence="4">
    <location>
        <begin position="113"/>
        <end position="148"/>
    </location>
</feature>
<keyword evidence="2" id="KW-0689">Ribosomal protein</keyword>
<evidence type="ECO:0000256" key="4">
    <source>
        <dbReference type="SAM" id="MobiDB-lite"/>
    </source>
</evidence>
<dbReference type="WBParaSite" id="maker-unitig_38078-snap-gene-0.3-mRNA-1">
    <property type="protein sequence ID" value="maker-unitig_38078-snap-gene-0.3-mRNA-1"/>
    <property type="gene ID" value="maker-unitig_38078-snap-gene-0.3"/>
</dbReference>
<organism evidence="5 6">
    <name type="scientific">Macrostomum lignano</name>
    <dbReference type="NCBI Taxonomy" id="282301"/>
    <lineage>
        <taxon>Eukaryota</taxon>
        <taxon>Metazoa</taxon>
        <taxon>Spiralia</taxon>
        <taxon>Lophotrochozoa</taxon>
        <taxon>Platyhelminthes</taxon>
        <taxon>Rhabditophora</taxon>
        <taxon>Macrostomorpha</taxon>
        <taxon>Macrostomida</taxon>
        <taxon>Macrostomidae</taxon>
        <taxon>Macrostomum</taxon>
    </lineage>
</organism>
<dbReference type="Gene3D" id="2.30.30.30">
    <property type="match status" value="2"/>
</dbReference>